<protein>
    <submittedName>
        <fullName evidence="3">Acyltransferase/acetyltransferase</fullName>
    </submittedName>
</protein>
<keyword evidence="3" id="KW-0808">Transferase</keyword>
<feature type="transmembrane region" description="Helical" evidence="1">
    <location>
        <begin position="12"/>
        <end position="31"/>
    </location>
</feature>
<dbReference type="RefSeq" id="WP_002588710.1">
    <property type="nucleotide sequence ID" value="NZ_BJLB01000001.1"/>
</dbReference>
<feature type="transmembrane region" description="Helical" evidence="1">
    <location>
        <begin position="89"/>
        <end position="110"/>
    </location>
</feature>
<evidence type="ECO:0000313" key="4">
    <source>
        <dbReference type="Proteomes" id="UP000315200"/>
    </source>
</evidence>
<feature type="transmembrane region" description="Helical" evidence="1">
    <location>
        <begin position="156"/>
        <end position="180"/>
    </location>
</feature>
<feature type="domain" description="Acyltransferase 3" evidence="2">
    <location>
        <begin position="12"/>
        <end position="323"/>
    </location>
</feature>
<sequence>MNHTEVSYKREIWVDNVKVIACILVVLGHFFQSMTKSNILPANDLYEWFEQTIYFFHVPLFFICSGYLYQRFSRVNDIHSWGRNVFKKVLALGVPYFTFSFATWLLKTFFSESVNSEIGGLFETLFLNPASPYWYLYCLFFIFLVTPTFKSARMAIVGLALALAAKTVSIIGGEFDVWVWGWGGVECAISKLLLNEIWFALGMCLCVVGTEKIRKRFLGMIGIGVFLALSIVVFYIDKLNGWFSFGLGLFACASIVVLVIGCTDGNKQNRIMGFLAAYTMPIFVMHTLFAAPFRSVLLKIGIGNAAIHVVAGILVSFIGPIISAEIMKKLKLDFLLYPGKYAKIGS</sequence>
<feature type="transmembrane region" description="Helical" evidence="1">
    <location>
        <begin position="242"/>
        <end position="262"/>
    </location>
</feature>
<dbReference type="AlphaFoldDB" id="A0A829W6Y0"/>
<feature type="transmembrane region" description="Helical" evidence="1">
    <location>
        <begin position="217"/>
        <end position="236"/>
    </location>
</feature>
<dbReference type="InterPro" id="IPR052734">
    <property type="entry name" value="Nod_factor_acetyltransferase"/>
</dbReference>
<proteinExistence type="predicted"/>
<evidence type="ECO:0000256" key="1">
    <source>
        <dbReference type="SAM" id="Phobius"/>
    </source>
</evidence>
<feature type="transmembrane region" description="Helical" evidence="1">
    <location>
        <begin position="130"/>
        <end position="149"/>
    </location>
</feature>
<evidence type="ECO:0000259" key="2">
    <source>
        <dbReference type="Pfam" id="PF01757"/>
    </source>
</evidence>
<dbReference type="PANTHER" id="PTHR37312">
    <property type="entry name" value="MEMBRANE-BOUND ACYLTRANSFERASE YKRP-RELATED"/>
    <property type="match status" value="1"/>
</dbReference>
<keyword evidence="3" id="KW-0012">Acyltransferase</keyword>
<comment type="caution">
    <text evidence="3">The sequence shown here is derived from an EMBL/GenBank/DDBJ whole genome shotgun (WGS) entry which is preliminary data.</text>
</comment>
<dbReference type="GO" id="GO:0016747">
    <property type="term" value="F:acyltransferase activity, transferring groups other than amino-acyl groups"/>
    <property type="evidence" value="ECO:0007669"/>
    <property type="project" value="InterPro"/>
</dbReference>
<accession>A0A829W6Y0</accession>
<name>A0A829W6Y0_9FIRM</name>
<organism evidence="3 4">
    <name type="scientific">Enterocloster clostridioformis</name>
    <dbReference type="NCBI Taxonomy" id="1531"/>
    <lineage>
        <taxon>Bacteria</taxon>
        <taxon>Bacillati</taxon>
        <taxon>Bacillota</taxon>
        <taxon>Clostridia</taxon>
        <taxon>Lachnospirales</taxon>
        <taxon>Lachnospiraceae</taxon>
        <taxon>Enterocloster</taxon>
    </lineage>
</organism>
<keyword evidence="1" id="KW-0812">Transmembrane</keyword>
<dbReference type="Proteomes" id="UP000315200">
    <property type="component" value="Unassembled WGS sequence"/>
</dbReference>
<feature type="transmembrane region" description="Helical" evidence="1">
    <location>
        <begin position="192"/>
        <end position="210"/>
    </location>
</feature>
<keyword evidence="1" id="KW-1133">Transmembrane helix</keyword>
<dbReference type="EMBL" id="BJLB01000001">
    <property type="protein sequence ID" value="GEA35624.1"/>
    <property type="molecule type" value="Genomic_DNA"/>
</dbReference>
<dbReference type="Pfam" id="PF01757">
    <property type="entry name" value="Acyl_transf_3"/>
    <property type="match status" value="1"/>
</dbReference>
<dbReference type="InterPro" id="IPR002656">
    <property type="entry name" value="Acyl_transf_3_dom"/>
</dbReference>
<gene>
    <name evidence="3" type="primary">cps1E</name>
    <name evidence="3" type="ORF">Ccl03g_13370</name>
</gene>
<reference evidence="3 4" key="1">
    <citation type="submission" date="2019-06" db="EMBL/GenBank/DDBJ databases">
        <title>Draft genome sequence of [Clostridium] clostridioforme NBRC 113352.</title>
        <authorList>
            <person name="Miura T."/>
            <person name="Furukawa M."/>
            <person name="Shimamura M."/>
            <person name="Ohyama Y."/>
            <person name="Yamazoe A."/>
            <person name="Kawasaki H."/>
        </authorList>
    </citation>
    <scope>NUCLEOTIDE SEQUENCE [LARGE SCALE GENOMIC DNA]</scope>
    <source>
        <strain evidence="3 4">NBRC 113352</strain>
    </source>
</reference>
<feature type="transmembrane region" description="Helical" evidence="1">
    <location>
        <begin position="51"/>
        <end position="69"/>
    </location>
</feature>
<dbReference type="PANTHER" id="PTHR37312:SF1">
    <property type="entry name" value="MEMBRANE-BOUND ACYLTRANSFERASE YKRP-RELATED"/>
    <property type="match status" value="1"/>
</dbReference>
<keyword evidence="1" id="KW-0472">Membrane</keyword>
<feature type="transmembrane region" description="Helical" evidence="1">
    <location>
        <begin position="305"/>
        <end position="324"/>
    </location>
</feature>
<evidence type="ECO:0000313" key="3">
    <source>
        <dbReference type="EMBL" id="GEA35624.1"/>
    </source>
</evidence>
<feature type="transmembrane region" description="Helical" evidence="1">
    <location>
        <begin position="274"/>
        <end position="293"/>
    </location>
</feature>